<dbReference type="Proteomes" id="UP000549882">
    <property type="component" value="Unassembled WGS sequence"/>
</dbReference>
<organism evidence="1 2">
    <name type="scientific">Rhizobium paranaense</name>
    <dbReference type="NCBI Taxonomy" id="1650438"/>
    <lineage>
        <taxon>Bacteria</taxon>
        <taxon>Pseudomonadati</taxon>
        <taxon>Pseudomonadota</taxon>
        <taxon>Alphaproteobacteria</taxon>
        <taxon>Hyphomicrobiales</taxon>
        <taxon>Rhizobiaceae</taxon>
        <taxon>Rhizobium/Agrobacterium group</taxon>
        <taxon>Rhizobium</taxon>
    </lineage>
</organism>
<reference evidence="1 2" key="1">
    <citation type="submission" date="2020-08" db="EMBL/GenBank/DDBJ databases">
        <title>Genomic Encyclopedia of Type Strains, Phase IV (KMG-V): Genome sequencing to study the core and pangenomes of soil and plant-associated prokaryotes.</title>
        <authorList>
            <person name="Whitman W."/>
        </authorList>
    </citation>
    <scope>NUCLEOTIDE SEQUENCE [LARGE SCALE GENOMIC DNA]</scope>
    <source>
        <strain evidence="1 2">SEMIA 4064</strain>
    </source>
</reference>
<dbReference type="EMBL" id="JACHBI010000022">
    <property type="protein sequence ID" value="MBB5577637.1"/>
    <property type="molecule type" value="Genomic_DNA"/>
</dbReference>
<evidence type="ECO:0000313" key="1">
    <source>
        <dbReference type="EMBL" id="MBB5577637.1"/>
    </source>
</evidence>
<accession>A0A7W9D4N0</accession>
<name>A0A7W9D4N0_9HYPH</name>
<comment type="caution">
    <text evidence="1">The sequence shown here is derived from an EMBL/GenBank/DDBJ whole genome shotgun (WGS) entry which is preliminary data.</text>
</comment>
<gene>
    <name evidence="1" type="ORF">GGD50_006292</name>
</gene>
<sequence>MTADKLVQAESRQRLADIAEEYGTFCSGWVASVTQHLAKQAGGLGS</sequence>
<dbReference type="AlphaFoldDB" id="A0A7W9D4N0"/>
<proteinExistence type="predicted"/>
<evidence type="ECO:0000313" key="2">
    <source>
        <dbReference type="Proteomes" id="UP000549882"/>
    </source>
</evidence>
<keyword evidence="2" id="KW-1185">Reference proteome</keyword>
<protein>
    <submittedName>
        <fullName evidence="1">Uncharacterized protein</fullName>
    </submittedName>
</protein>